<gene>
    <name evidence="2" type="ORF">ACFOZ1_01820</name>
</gene>
<dbReference type="InterPro" id="IPR049504">
    <property type="entry name" value="O-antigen_lig"/>
</dbReference>
<keyword evidence="1" id="KW-0812">Transmembrane</keyword>
<dbReference type="EMBL" id="JBHSDV010000001">
    <property type="protein sequence ID" value="MFC4386539.1"/>
    <property type="molecule type" value="Genomic_DNA"/>
</dbReference>
<keyword evidence="3" id="KW-1185">Reference proteome</keyword>
<dbReference type="Proteomes" id="UP001595880">
    <property type="component" value="Unassembled WGS sequence"/>
</dbReference>
<feature type="transmembrane region" description="Helical" evidence="1">
    <location>
        <begin position="12"/>
        <end position="29"/>
    </location>
</feature>
<protein>
    <submittedName>
        <fullName evidence="2">O-antigen ligase family protein</fullName>
    </submittedName>
</protein>
<dbReference type="RefSeq" id="WP_390195222.1">
    <property type="nucleotide sequence ID" value="NZ_JBHSDV010000001.1"/>
</dbReference>
<feature type="transmembrane region" description="Helical" evidence="1">
    <location>
        <begin position="198"/>
        <end position="216"/>
    </location>
</feature>
<feature type="transmembrane region" description="Helical" evidence="1">
    <location>
        <begin position="409"/>
        <end position="430"/>
    </location>
</feature>
<organism evidence="2 3">
    <name type="scientific">Gracilibacillus marinus</name>
    <dbReference type="NCBI Taxonomy" id="630535"/>
    <lineage>
        <taxon>Bacteria</taxon>
        <taxon>Bacillati</taxon>
        <taxon>Bacillota</taxon>
        <taxon>Bacilli</taxon>
        <taxon>Bacillales</taxon>
        <taxon>Bacillaceae</taxon>
        <taxon>Gracilibacillus</taxon>
    </lineage>
</organism>
<feature type="transmembrane region" description="Helical" evidence="1">
    <location>
        <begin position="68"/>
        <end position="88"/>
    </location>
</feature>
<feature type="transmembrane region" description="Helical" evidence="1">
    <location>
        <begin position="249"/>
        <end position="266"/>
    </location>
</feature>
<reference evidence="3" key="1">
    <citation type="journal article" date="2019" name="Int. J. Syst. Evol. Microbiol.">
        <title>The Global Catalogue of Microorganisms (GCM) 10K type strain sequencing project: providing services to taxonomists for standard genome sequencing and annotation.</title>
        <authorList>
            <consortium name="The Broad Institute Genomics Platform"/>
            <consortium name="The Broad Institute Genome Sequencing Center for Infectious Disease"/>
            <person name="Wu L."/>
            <person name="Ma J."/>
        </authorList>
    </citation>
    <scope>NUCLEOTIDE SEQUENCE [LARGE SCALE GENOMIC DNA]</scope>
    <source>
        <strain evidence="3">KACC 14058</strain>
    </source>
</reference>
<evidence type="ECO:0000313" key="3">
    <source>
        <dbReference type="Proteomes" id="UP001595880"/>
    </source>
</evidence>
<comment type="caution">
    <text evidence="2">The sequence shown here is derived from an EMBL/GenBank/DDBJ whole genome shotgun (WGS) entry which is preliminary data.</text>
</comment>
<evidence type="ECO:0000313" key="2">
    <source>
        <dbReference type="EMBL" id="MFC4386539.1"/>
    </source>
</evidence>
<keyword evidence="2" id="KW-0436">Ligase</keyword>
<keyword evidence="1" id="KW-1133">Transmembrane helix</keyword>
<proteinExistence type="predicted"/>
<keyword evidence="1" id="KW-0472">Membrane</keyword>
<feature type="transmembrane region" description="Helical" evidence="1">
    <location>
        <begin position="100"/>
        <end position="119"/>
    </location>
</feature>
<feature type="transmembrane region" description="Helical" evidence="1">
    <location>
        <begin position="222"/>
        <end position="242"/>
    </location>
</feature>
<feature type="transmembrane region" description="Helical" evidence="1">
    <location>
        <begin position="436"/>
        <end position="453"/>
    </location>
</feature>
<accession>A0ABV8VS79</accession>
<name>A0ABV8VS79_9BACI</name>
<feature type="transmembrane region" description="Helical" evidence="1">
    <location>
        <begin position="131"/>
        <end position="149"/>
    </location>
</feature>
<sequence length="458" mass="51823">MFEKRYEKEKITRYIEIFFIAFIGIQPILDFVSYFGNSFSLLVRVFAMGVGLIYLLVNNKVQNNFVKLIYIILLSLFIVANTINNYLVKDPYSLMQEVTYGIKTIYVIEMLLIYSTVFISIKSKIKWGNVVEKLIVLNIFVINLIMLLAEWTSTGNSSYDYPGKEGHSGWFFSANDLSALLALSFGILLLHLINSKKVAYKLLLFFLVPITIWSLLTVGTKVGLGAIIIGIAITLFVVLIRLIKKEKEWLNLCFLLLISIFAMIYVPQSAVGNNLGLDSLFSDDDKKVEEVKPNEEGNQEPTQEEIDENQFDIKEQVMTNKVLSGRDQFLDNAIQDWKEAPLSQWILGMGPGGNYPEKLKLIEMDFLDLFFGYGILGSILLFAPFLIMGIIIVYSLFKNKFKKFDARVFISAIQLGMGVGIAAFAGHIFLNPSSGIYFAVIFSYLYTIVATSSKNCNE</sequence>
<feature type="transmembrane region" description="Helical" evidence="1">
    <location>
        <begin position="169"/>
        <end position="191"/>
    </location>
</feature>
<dbReference type="Pfam" id="PF13425">
    <property type="entry name" value="O-antigen_lig"/>
    <property type="match status" value="1"/>
</dbReference>
<feature type="transmembrane region" description="Helical" evidence="1">
    <location>
        <begin position="35"/>
        <end position="56"/>
    </location>
</feature>
<evidence type="ECO:0000256" key="1">
    <source>
        <dbReference type="SAM" id="Phobius"/>
    </source>
</evidence>
<feature type="transmembrane region" description="Helical" evidence="1">
    <location>
        <begin position="370"/>
        <end position="397"/>
    </location>
</feature>
<dbReference type="GO" id="GO:0016874">
    <property type="term" value="F:ligase activity"/>
    <property type="evidence" value="ECO:0007669"/>
    <property type="project" value="UniProtKB-KW"/>
</dbReference>